<name>A0A7X3FLJ1_9BACL</name>
<feature type="chain" id="PRO_5038491323" evidence="2">
    <location>
        <begin position="23"/>
        <end position="233"/>
    </location>
</feature>
<keyword evidence="5" id="KW-1185">Reference proteome</keyword>
<evidence type="ECO:0000256" key="2">
    <source>
        <dbReference type="SAM" id="SignalP"/>
    </source>
</evidence>
<dbReference type="RefSeq" id="WP_157338286.1">
    <property type="nucleotide sequence ID" value="NZ_RHLK01000016.1"/>
</dbReference>
<evidence type="ECO:0000256" key="1">
    <source>
        <dbReference type="SAM" id="MobiDB-lite"/>
    </source>
</evidence>
<feature type="region of interest" description="Disordered" evidence="1">
    <location>
        <begin position="91"/>
        <end position="111"/>
    </location>
</feature>
<dbReference type="InterPro" id="IPR012854">
    <property type="entry name" value="Cu_amine_oxidase-like_N"/>
</dbReference>
<gene>
    <name evidence="4" type="ORF">EDM21_20485</name>
</gene>
<dbReference type="OrthoDB" id="337615at2"/>
<evidence type="ECO:0000259" key="3">
    <source>
        <dbReference type="Pfam" id="PF07833"/>
    </source>
</evidence>
<protein>
    <submittedName>
        <fullName evidence="4">Copper amine oxidase N-terminal domain-containing protein</fullName>
    </submittedName>
</protein>
<reference evidence="4 5" key="1">
    <citation type="journal article" date="2019" name="Microorganisms">
        <title>Paenibacillus lutrae sp. nov., A Chitinolytic Species Isolated from A River Otter in Castril Natural Park, Granada, Spain.</title>
        <authorList>
            <person name="Rodriguez M."/>
            <person name="Reina J.C."/>
            <person name="Bejar V."/>
            <person name="Llamas I."/>
        </authorList>
    </citation>
    <scope>NUCLEOTIDE SEQUENCE [LARGE SCALE GENOMIC DNA]</scope>
    <source>
        <strain evidence="4 5">N10</strain>
    </source>
</reference>
<evidence type="ECO:0000313" key="5">
    <source>
        <dbReference type="Proteomes" id="UP000490800"/>
    </source>
</evidence>
<feature type="domain" description="Copper amine oxidase-like N-terminal" evidence="3">
    <location>
        <begin position="55"/>
        <end position="112"/>
    </location>
</feature>
<comment type="caution">
    <text evidence="4">The sequence shown here is derived from an EMBL/GenBank/DDBJ whole genome shotgun (WGS) entry which is preliminary data.</text>
</comment>
<dbReference type="AlphaFoldDB" id="A0A7X3FLJ1"/>
<evidence type="ECO:0000313" key="4">
    <source>
        <dbReference type="EMBL" id="MVP01860.1"/>
    </source>
</evidence>
<dbReference type="EMBL" id="RHLK01000016">
    <property type="protein sequence ID" value="MVP01860.1"/>
    <property type="molecule type" value="Genomic_DNA"/>
</dbReference>
<keyword evidence="2" id="KW-0732">Signal</keyword>
<dbReference type="Pfam" id="PF07833">
    <property type="entry name" value="Cu_amine_oxidN1"/>
    <property type="match status" value="1"/>
</dbReference>
<feature type="compositionally biased region" description="Polar residues" evidence="1">
    <location>
        <begin position="91"/>
        <end position="101"/>
    </location>
</feature>
<accession>A0A7X3FLJ1</accession>
<organism evidence="4 5">
    <name type="scientific">Paenibacillus lutrae</name>
    <dbReference type="NCBI Taxonomy" id="2078573"/>
    <lineage>
        <taxon>Bacteria</taxon>
        <taxon>Bacillati</taxon>
        <taxon>Bacillota</taxon>
        <taxon>Bacilli</taxon>
        <taxon>Bacillales</taxon>
        <taxon>Paenibacillaceae</taxon>
        <taxon>Paenibacillus</taxon>
    </lineage>
</organism>
<proteinExistence type="predicted"/>
<feature type="signal peptide" evidence="2">
    <location>
        <begin position="1"/>
        <end position="22"/>
    </location>
</feature>
<sequence>MKWKQLIVIGSCSLAFGATCYAAGSVESIQAYINHSIKITVNGLGWTPLDKEGSELPPVIIDGHSYLPAHAVVKALDGQVQWNEATKTIAITSSGTNQSPAPGSEETERDQQILTRINALKEKLHIGITQDEVRAFIQEEVKIVQDNGDSENGADAFWKYDFFKKAGYHSDLPDQIVDEEGLVNHDLGVSLFIAWKDKKLLLYTISYVNPVNNKVYLFAMNPDGTISDGPVSR</sequence>
<dbReference type="Proteomes" id="UP000490800">
    <property type="component" value="Unassembled WGS sequence"/>
</dbReference>